<dbReference type="SUPFAM" id="SSF53955">
    <property type="entry name" value="Lysozyme-like"/>
    <property type="match status" value="1"/>
</dbReference>
<comment type="caution">
    <text evidence="3">The sequence shown here is derived from an EMBL/GenBank/DDBJ whole genome shotgun (WGS) entry which is preliminary data.</text>
</comment>
<dbReference type="PANTHER" id="PTHR33734:SF22">
    <property type="entry name" value="MEMBRANE-BOUND LYTIC MUREIN TRANSGLYCOSYLASE D"/>
    <property type="match status" value="1"/>
</dbReference>
<evidence type="ECO:0000256" key="1">
    <source>
        <dbReference type="SAM" id="MobiDB-lite"/>
    </source>
</evidence>
<feature type="region of interest" description="Disordered" evidence="1">
    <location>
        <begin position="111"/>
        <end position="132"/>
    </location>
</feature>
<dbReference type="PANTHER" id="PTHR33734">
    <property type="entry name" value="LYSM DOMAIN-CONTAINING GPI-ANCHORED PROTEIN 2"/>
    <property type="match status" value="1"/>
</dbReference>
<dbReference type="InterPro" id="IPR023346">
    <property type="entry name" value="Lysozyme-like_dom_sf"/>
</dbReference>
<evidence type="ECO:0000313" key="3">
    <source>
        <dbReference type="EMBL" id="CAG8950757.1"/>
    </source>
</evidence>
<dbReference type="SMART" id="SM00257">
    <property type="entry name" value="LysM"/>
    <property type="match status" value="3"/>
</dbReference>
<dbReference type="OrthoDB" id="1193027at2759"/>
<protein>
    <recommendedName>
        <fullName evidence="2">LysM domain-containing protein</fullName>
    </recommendedName>
</protein>
<evidence type="ECO:0000313" key="4">
    <source>
        <dbReference type="Proteomes" id="UP000696280"/>
    </source>
</evidence>
<feature type="domain" description="LysM" evidence="2">
    <location>
        <begin position="2"/>
        <end position="46"/>
    </location>
</feature>
<dbReference type="Proteomes" id="UP000696280">
    <property type="component" value="Unassembled WGS sequence"/>
</dbReference>
<dbReference type="AlphaFoldDB" id="A0A9N9KSG4"/>
<dbReference type="EMBL" id="CAJVRL010000038">
    <property type="protein sequence ID" value="CAG8950757.1"/>
    <property type="molecule type" value="Genomic_DNA"/>
</dbReference>
<evidence type="ECO:0000259" key="2">
    <source>
        <dbReference type="PROSITE" id="PS51782"/>
    </source>
</evidence>
<feature type="domain" description="LysM" evidence="2">
    <location>
        <begin position="52"/>
        <end position="96"/>
    </location>
</feature>
<dbReference type="CDD" id="cd00118">
    <property type="entry name" value="LysM"/>
    <property type="match status" value="3"/>
</dbReference>
<gene>
    <name evidence="3" type="ORF">HYFRA_00002970</name>
</gene>
<dbReference type="InterPro" id="IPR036779">
    <property type="entry name" value="LysM_dom_sf"/>
</dbReference>
<feature type="domain" description="LysM" evidence="2">
    <location>
        <begin position="128"/>
        <end position="172"/>
    </location>
</feature>
<feature type="compositionally biased region" description="Basic residues" evidence="1">
    <location>
        <begin position="112"/>
        <end position="128"/>
    </location>
</feature>
<dbReference type="PROSITE" id="PS51782">
    <property type="entry name" value="LYSM"/>
    <property type="match status" value="3"/>
</dbReference>
<name>A0A9N9KSG4_9HELO</name>
<accession>A0A9N9KSG4</accession>
<dbReference type="InterPro" id="IPR018392">
    <property type="entry name" value="LysM"/>
</dbReference>
<reference evidence="3" key="1">
    <citation type="submission" date="2021-07" db="EMBL/GenBank/DDBJ databases">
        <authorList>
            <person name="Durling M."/>
        </authorList>
    </citation>
    <scope>NUCLEOTIDE SEQUENCE</scope>
</reference>
<keyword evidence="4" id="KW-1185">Reference proteome</keyword>
<dbReference type="Gene3D" id="1.10.530.10">
    <property type="match status" value="1"/>
</dbReference>
<sequence length="393" mass="42115">MSNYTVQSGDTFASIATKNGTTIGALEKANPGVEPTALAVGQVINLSTNMSSSYTIKAGDTLGAIAACHNIDASSIERENPGLVPTNLQVGAQIKIPSSCSNQPTFLTKLSAHSHPHPPSHSPHRAAKSHTVQSGDTFTLIATKYGTTTEAIEAANPGTSSTALQVGQVINLPKAPSTLKSSITQLFNLPNTIKNHLSPAPQLFNPNLGAGCEIGHGYKPYRGPPCNYPPQHLWAPYPVLWSQNAPLMARHNTPHQIHIIDRAIHHLAHETGLDPRAILCLIMQESGGNVHVGTTFNGVTNTGLMQAYDGVSFDPRWEEESIFQMIRDGAAGSRNGPGLRQAWEGSGWDYFVAFRVYNSGNANLEDLNDPRGATESYVVDMGNRLMGHVWGSM</sequence>
<dbReference type="Pfam" id="PF01476">
    <property type="entry name" value="LysM"/>
    <property type="match status" value="3"/>
</dbReference>
<dbReference type="SUPFAM" id="SSF54106">
    <property type="entry name" value="LysM domain"/>
    <property type="match status" value="3"/>
</dbReference>
<organism evidence="3 4">
    <name type="scientific">Hymenoscyphus fraxineus</name>
    <dbReference type="NCBI Taxonomy" id="746836"/>
    <lineage>
        <taxon>Eukaryota</taxon>
        <taxon>Fungi</taxon>
        <taxon>Dikarya</taxon>
        <taxon>Ascomycota</taxon>
        <taxon>Pezizomycotina</taxon>
        <taxon>Leotiomycetes</taxon>
        <taxon>Helotiales</taxon>
        <taxon>Helotiaceae</taxon>
        <taxon>Hymenoscyphus</taxon>
    </lineage>
</organism>
<proteinExistence type="predicted"/>
<dbReference type="Gene3D" id="3.10.350.10">
    <property type="entry name" value="LysM domain"/>
    <property type="match status" value="3"/>
</dbReference>